<gene>
    <name evidence="2" type="ORF">GCM10007301_45270</name>
</gene>
<dbReference type="Proteomes" id="UP000606044">
    <property type="component" value="Unassembled WGS sequence"/>
</dbReference>
<organism evidence="2 3">
    <name type="scientific">Azorhizobium oxalatiphilum</name>
    <dbReference type="NCBI Taxonomy" id="980631"/>
    <lineage>
        <taxon>Bacteria</taxon>
        <taxon>Pseudomonadati</taxon>
        <taxon>Pseudomonadota</taxon>
        <taxon>Alphaproteobacteria</taxon>
        <taxon>Hyphomicrobiales</taxon>
        <taxon>Xanthobacteraceae</taxon>
        <taxon>Azorhizobium</taxon>
    </lineage>
</organism>
<comment type="caution">
    <text evidence="2">The sequence shown here is derived from an EMBL/GenBank/DDBJ whole genome shotgun (WGS) entry which is preliminary data.</text>
</comment>
<sequence>MTREANPTVLDDDRISDAAQRVIERFRLREAAPEIPVRALPTLQINAHDSGSVLLAIDDMRQAIDRMDRLFQHRDATYAAALGQIERQLARLEGRVDALAAENAMLSTAPGIDAEWVLGRHQIASSAMKKEFANILDLMRTMLDEARAIHEISVKNGK</sequence>
<keyword evidence="1" id="KW-0175">Coiled coil</keyword>
<dbReference type="RefSeq" id="WP_188582861.1">
    <property type="nucleotide sequence ID" value="NZ_BMCT01000008.1"/>
</dbReference>
<name>A0A917FGE4_9HYPH</name>
<evidence type="ECO:0000256" key="1">
    <source>
        <dbReference type="SAM" id="Coils"/>
    </source>
</evidence>
<evidence type="ECO:0000313" key="3">
    <source>
        <dbReference type="Proteomes" id="UP000606044"/>
    </source>
</evidence>
<reference evidence="2" key="1">
    <citation type="journal article" date="2014" name="Int. J. Syst. Evol. Microbiol.">
        <title>Complete genome sequence of Corynebacterium casei LMG S-19264T (=DSM 44701T), isolated from a smear-ripened cheese.</title>
        <authorList>
            <consortium name="US DOE Joint Genome Institute (JGI-PGF)"/>
            <person name="Walter F."/>
            <person name="Albersmeier A."/>
            <person name="Kalinowski J."/>
            <person name="Ruckert C."/>
        </authorList>
    </citation>
    <scope>NUCLEOTIDE SEQUENCE</scope>
    <source>
        <strain evidence="2">CCM 7897</strain>
    </source>
</reference>
<protein>
    <submittedName>
        <fullName evidence="2">Uncharacterized protein</fullName>
    </submittedName>
</protein>
<keyword evidence="3" id="KW-1185">Reference proteome</keyword>
<dbReference type="AlphaFoldDB" id="A0A917FGE4"/>
<proteinExistence type="predicted"/>
<evidence type="ECO:0000313" key="2">
    <source>
        <dbReference type="EMBL" id="GGF80065.1"/>
    </source>
</evidence>
<reference evidence="2" key="2">
    <citation type="submission" date="2020-09" db="EMBL/GenBank/DDBJ databases">
        <authorList>
            <person name="Sun Q."/>
            <person name="Sedlacek I."/>
        </authorList>
    </citation>
    <scope>NUCLEOTIDE SEQUENCE</scope>
    <source>
        <strain evidence="2">CCM 7897</strain>
    </source>
</reference>
<feature type="coiled-coil region" evidence="1">
    <location>
        <begin position="82"/>
        <end position="109"/>
    </location>
</feature>
<dbReference type="EMBL" id="BMCT01000008">
    <property type="protein sequence ID" value="GGF80065.1"/>
    <property type="molecule type" value="Genomic_DNA"/>
</dbReference>
<accession>A0A917FGE4</accession>